<feature type="compositionally biased region" description="Basic and acidic residues" evidence="1">
    <location>
        <begin position="15"/>
        <end position="30"/>
    </location>
</feature>
<comment type="caution">
    <text evidence="2">The sequence shown here is derived from an EMBL/GenBank/DDBJ whole genome shotgun (WGS) entry which is preliminary data.</text>
</comment>
<reference evidence="2 3" key="1">
    <citation type="journal article" date="2023" name="G3 (Bethesda)">
        <title>A chromosome-length genome assembly and annotation of blackberry (Rubus argutus, cv. 'Hillquist').</title>
        <authorList>
            <person name="Bruna T."/>
            <person name="Aryal R."/>
            <person name="Dudchenko O."/>
            <person name="Sargent D.J."/>
            <person name="Mead D."/>
            <person name="Buti M."/>
            <person name="Cavallini A."/>
            <person name="Hytonen T."/>
            <person name="Andres J."/>
            <person name="Pham M."/>
            <person name="Weisz D."/>
            <person name="Mascagni F."/>
            <person name="Usai G."/>
            <person name="Natali L."/>
            <person name="Bassil N."/>
            <person name="Fernandez G.E."/>
            <person name="Lomsadze A."/>
            <person name="Armour M."/>
            <person name="Olukolu B."/>
            <person name="Poorten T."/>
            <person name="Britton C."/>
            <person name="Davik J."/>
            <person name="Ashrafi H."/>
            <person name="Aiden E.L."/>
            <person name="Borodovsky M."/>
            <person name="Worthington M."/>
        </authorList>
    </citation>
    <scope>NUCLEOTIDE SEQUENCE [LARGE SCALE GENOMIC DNA]</scope>
    <source>
        <strain evidence="2">PI 553951</strain>
    </source>
</reference>
<name>A0AAW1WXT4_RUBAR</name>
<organism evidence="2 3">
    <name type="scientific">Rubus argutus</name>
    <name type="common">Southern blackberry</name>
    <dbReference type="NCBI Taxonomy" id="59490"/>
    <lineage>
        <taxon>Eukaryota</taxon>
        <taxon>Viridiplantae</taxon>
        <taxon>Streptophyta</taxon>
        <taxon>Embryophyta</taxon>
        <taxon>Tracheophyta</taxon>
        <taxon>Spermatophyta</taxon>
        <taxon>Magnoliopsida</taxon>
        <taxon>eudicotyledons</taxon>
        <taxon>Gunneridae</taxon>
        <taxon>Pentapetalae</taxon>
        <taxon>rosids</taxon>
        <taxon>fabids</taxon>
        <taxon>Rosales</taxon>
        <taxon>Rosaceae</taxon>
        <taxon>Rosoideae</taxon>
        <taxon>Rosoideae incertae sedis</taxon>
        <taxon>Rubus</taxon>
    </lineage>
</organism>
<proteinExistence type="predicted"/>
<evidence type="ECO:0000256" key="1">
    <source>
        <dbReference type="SAM" id="MobiDB-lite"/>
    </source>
</evidence>
<keyword evidence="3" id="KW-1185">Reference proteome</keyword>
<evidence type="ECO:0000313" key="2">
    <source>
        <dbReference type="EMBL" id="KAK9928806.1"/>
    </source>
</evidence>
<evidence type="ECO:0000313" key="3">
    <source>
        <dbReference type="Proteomes" id="UP001457282"/>
    </source>
</evidence>
<sequence length="263" mass="29139">MEVAGERCGRKRREHHGDLEDGAGEAKEIDGSAMGRGRKDGAAAGLWWWRQRTVAEESWATALEVVRGTWRCRLGGSMAEKMHGFSRSWLGSAWATADGETTASGVTLWFGLRFALVLNDGGSAVMADGLMIENREKRVVIYGIVIATWWGSEHGELRIEDGDCSWSQSFGMVEGYPRRNKEGGVGNLRWVVGIQGARARRGTTECDARDEIRAGLGGGNYGIGRSGQSLRTGQRKRWWWRLDGHGLGRGKKNRRFVDLELLD</sequence>
<dbReference type="EMBL" id="JBEDUW010000005">
    <property type="protein sequence ID" value="KAK9928806.1"/>
    <property type="molecule type" value="Genomic_DNA"/>
</dbReference>
<dbReference type="AlphaFoldDB" id="A0AAW1WXT4"/>
<dbReference type="Proteomes" id="UP001457282">
    <property type="component" value="Unassembled WGS sequence"/>
</dbReference>
<feature type="region of interest" description="Disordered" evidence="1">
    <location>
        <begin position="1"/>
        <end position="37"/>
    </location>
</feature>
<accession>A0AAW1WXT4</accession>
<protein>
    <submittedName>
        <fullName evidence="2">Uncharacterized protein</fullName>
    </submittedName>
</protein>
<gene>
    <name evidence="2" type="ORF">M0R45_025926</name>
</gene>